<dbReference type="PRINTS" id="PR00469">
    <property type="entry name" value="PNDRDTASEII"/>
</dbReference>
<comment type="cofactor">
    <cofactor evidence="1">
        <name>FAD</name>
        <dbReference type="ChEBI" id="CHEBI:57692"/>
    </cofactor>
</comment>
<keyword evidence="3" id="KW-0285">Flavoprotein</keyword>
<dbReference type="InterPro" id="IPR051169">
    <property type="entry name" value="NADH-Q_oxidoreductase"/>
</dbReference>
<organism evidence="7 8">
    <name type="scientific">Streptomyces tirandamycinicus</name>
    <dbReference type="NCBI Taxonomy" id="2174846"/>
    <lineage>
        <taxon>Bacteria</taxon>
        <taxon>Bacillati</taxon>
        <taxon>Actinomycetota</taxon>
        <taxon>Actinomycetes</taxon>
        <taxon>Kitasatosporales</taxon>
        <taxon>Streptomycetaceae</taxon>
        <taxon>Streptomyces</taxon>
    </lineage>
</organism>
<gene>
    <name evidence="7" type="ORF">DDW44_17050</name>
</gene>
<dbReference type="InterPro" id="IPR036188">
    <property type="entry name" value="FAD/NAD-bd_sf"/>
</dbReference>
<dbReference type="GO" id="GO:0003955">
    <property type="term" value="F:NAD(P)H dehydrogenase (quinone) activity"/>
    <property type="evidence" value="ECO:0007669"/>
    <property type="project" value="TreeGrafter"/>
</dbReference>
<dbReference type="OrthoDB" id="9784880at2"/>
<dbReference type="KEGG" id="stir:DDW44_17050"/>
<accession>A0A2S1T341</accession>
<dbReference type="GO" id="GO:0019646">
    <property type="term" value="P:aerobic electron transport chain"/>
    <property type="evidence" value="ECO:0007669"/>
    <property type="project" value="TreeGrafter"/>
</dbReference>
<dbReference type="Pfam" id="PF07992">
    <property type="entry name" value="Pyr_redox_2"/>
    <property type="match status" value="1"/>
</dbReference>
<reference evidence="7 8" key="1">
    <citation type="submission" date="2018-05" db="EMBL/GenBank/DDBJ databases">
        <title>Complete genome sequence of sponge-derived Streptomyces sp. HNM0039.</title>
        <authorList>
            <person name="Huang X."/>
            <person name="Zhou S."/>
        </authorList>
    </citation>
    <scope>NUCLEOTIDE SEQUENCE [LARGE SCALE GENOMIC DNA]</scope>
    <source>
        <strain evidence="7 8">HNM0039</strain>
    </source>
</reference>
<dbReference type="AlphaFoldDB" id="A0A2S1T341"/>
<dbReference type="EMBL" id="CP029188">
    <property type="protein sequence ID" value="AWI33085.1"/>
    <property type="molecule type" value="Genomic_DNA"/>
</dbReference>
<name>A0A2S1T341_9ACTN</name>
<evidence type="ECO:0000259" key="6">
    <source>
        <dbReference type="Pfam" id="PF07992"/>
    </source>
</evidence>
<keyword evidence="5" id="KW-0560">Oxidoreductase</keyword>
<evidence type="ECO:0000256" key="1">
    <source>
        <dbReference type="ARBA" id="ARBA00001974"/>
    </source>
</evidence>
<evidence type="ECO:0000256" key="4">
    <source>
        <dbReference type="ARBA" id="ARBA00022827"/>
    </source>
</evidence>
<dbReference type="PANTHER" id="PTHR42913:SF3">
    <property type="entry name" value="64 KDA MITOCHONDRIAL NADH DEHYDROGENASE (EUROFUNG)"/>
    <property type="match status" value="1"/>
</dbReference>
<dbReference type="InterPro" id="IPR023753">
    <property type="entry name" value="FAD/NAD-binding_dom"/>
</dbReference>
<dbReference type="Proteomes" id="UP000244900">
    <property type="component" value="Chromosome"/>
</dbReference>
<proteinExistence type="inferred from homology"/>
<dbReference type="PRINTS" id="PR00368">
    <property type="entry name" value="FADPNR"/>
</dbReference>
<protein>
    <submittedName>
        <fullName evidence="7">Pyridine nucleotide-disulfide oxidoreductase</fullName>
    </submittedName>
</protein>
<comment type="similarity">
    <text evidence="2">Belongs to the NADH dehydrogenase family.</text>
</comment>
<evidence type="ECO:0000313" key="8">
    <source>
        <dbReference type="Proteomes" id="UP000244900"/>
    </source>
</evidence>
<dbReference type="Gene3D" id="3.50.50.100">
    <property type="match status" value="1"/>
</dbReference>
<dbReference type="PANTHER" id="PTHR42913">
    <property type="entry name" value="APOPTOSIS-INDUCING FACTOR 1"/>
    <property type="match status" value="1"/>
</dbReference>
<evidence type="ECO:0000313" key="7">
    <source>
        <dbReference type="EMBL" id="AWI33085.1"/>
    </source>
</evidence>
<evidence type="ECO:0000256" key="3">
    <source>
        <dbReference type="ARBA" id="ARBA00022630"/>
    </source>
</evidence>
<evidence type="ECO:0000256" key="5">
    <source>
        <dbReference type="ARBA" id="ARBA00023002"/>
    </source>
</evidence>
<keyword evidence="4" id="KW-0274">FAD</keyword>
<feature type="domain" description="FAD/NAD(P)-binding" evidence="6">
    <location>
        <begin position="11"/>
        <end position="263"/>
    </location>
</feature>
<dbReference type="RefSeq" id="WP_108908864.1">
    <property type="nucleotide sequence ID" value="NZ_CP029188.1"/>
</dbReference>
<sequence length="367" mass="38935">MTTHSSGDRPHVLVLGAGYAGLMAALRLAPHARVSLVDPSDRFTERVRLHELAAGVRPDVSHPLSHFLRPAGIEHIAARATGIDPATRTVTTDDGRRLPYDRLVYALGSRTAPAGERAHTAETAAGLSKRLQDGPGSVAVVGGGLTGIELAAELAESRPEWRVSLHSEGRVGSGFTPRARDHALGVLRARGVRIEQGRRIAEPDSVDADEVVWAASMVPNTELAAAAGLPLDPSGRVRVDGALRSTAFPEVYVAGDAAAASSARAGALRMACATAMPMGSHAAASIISEFRGREPRTFDYGFLTQCVSLGRREGLVQFVRADDSPRDRFLTGRPAARVKEQVVRSTVGLLRIAARRPWVIPLTPGMS</sequence>
<dbReference type="SUPFAM" id="SSF51905">
    <property type="entry name" value="FAD/NAD(P)-binding domain"/>
    <property type="match status" value="1"/>
</dbReference>
<evidence type="ECO:0000256" key="2">
    <source>
        <dbReference type="ARBA" id="ARBA00005272"/>
    </source>
</evidence>
<keyword evidence="8" id="KW-1185">Reference proteome</keyword>